<reference evidence="2 3" key="1">
    <citation type="submission" date="2024-09" db="EMBL/GenBank/DDBJ databases">
        <authorList>
            <person name="Sun Q."/>
            <person name="Mori K."/>
        </authorList>
    </citation>
    <scope>NUCLEOTIDE SEQUENCE [LARGE SCALE GENOMIC DNA]</scope>
    <source>
        <strain evidence="2 3">JCM 11201</strain>
    </source>
</reference>
<dbReference type="Pfam" id="PF04341">
    <property type="entry name" value="DUF485"/>
    <property type="match status" value="1"/>
</dbReference>
<protein>
    <submittedName>
        <fullName evidence="2">DUF485 domain-containing protein</fullName>
    </submittedName>
</protein>
<keyword evidence="1" id="KW-0472">Membrane</keyword>
<keyword evidence="1" id="KW-1133">Transmembrane helix</keyword>
<dbReference type="PANTHER" id="PTHR38441">
    <property type="entry name" value="INTEGRAL MEMBRANE PROTEIN-RELATED"/>
    <property type="match status" value="1"/>
</dbReference>
<name>A0ABV5WAP2_9BACI</name>
<dbReference type="Proteomes" id="UP001589609">
    <property type="component" value="Unassembled WGS sequence"/>
</dbReference>
<evidence type="ECO:0000313" key="3">
    <source>
        <dbReference type="Proteomes" id="UP001589609"/>
    </source>
</evidence>
<gene>
    <name evidence="2" type="ORF">ACFFMS_03695</name>
</gene>
<feature type="transmembrane region" description="Helical" evidence="1">
    <location>
        <begin position="70"/>
        <end position="91"/>
    </location>
</feature>
<proteinExistence type="predicted"/>
<keyword evidence="3" id="KW-1185">Reference proteome</keyword>
<dbReference type="EMBL" id="JBHMAF010000017">
    <property type="protein sequence ID" value="MFB9757645.1"/>
    <property type="molecule type" value="Genomic_DNA"/>
</dbReference>
<comment type="caution">
    <text evidence="2">The sequence shown here is derived from an EMBL/GenBank/DDBJ whole genome shotgun (WGS) entry which is preliminary data.</text>
</comment>
<dbReference type="InterPro" id="IPR007436">
    <property type="entry name" value="DUF485"/>
</dbReference>
<sequence length="114" mass="13088">MEVKQESAARSQTDGIDYTQIVQSSEFKQLLQAKKKFIIPMTILFFTFYFILPILTSYSNVLNTPAIGEITWAWVFGFAQFVMTWALCILYSKKAQSFDKLSTDILQKLNKGRG</sequence>
<dbReference type="RefSeq" id="WP_379947948.1">
    <property type="nucleotide sequence ID" value="NZ_JBHMAF010000017.1"/>
</dbReference>
<evidence type="ECO:0000256" key="1">
    <source>
        <dbReference type="SAM" id="Phobius"/>
    </source>
</evidence>
<dbReference type="PANTHER" id="PTHR38441:SF1">
    <property type="entry name" value="MEMBRANE PROTEIN"/>
    <property type="match status" value="1"/>
</dbReference>
<feature type="transmembrane region" description="Helical" evidence="1">
    <location>
        <begin position="37"/>
        <end position="58"/>
    </location>
</feature>
<accession>A0ABV5WAP2</accession>
<evidence type="ECO:0000313" key="2">
    <source>
        <dbReference type="EMBL" id="MFB9757645.1"/>
    </source>
</evidence>
<keyword evidence="1" id="KW-0812">Transmembrane</keyword>
<organism evidence="2 3">
    <name type="scientific">Ectobacillus funiculus</name>
    <dbReference type="NCBI Taxonomy" id="137993"/>
    <lineage>
        <taxon>Bacteria</taxon>
        <taxon>Bacillati</taxon>
        <taxon>Bacillota</taxon>
        <taxon>Bacilli</taxon>
        <taxon>Bacillales</taxon>
        <taxon>Bacillaceae</taxon>
        <taxon>Ectobacillus</taxon>
    </lineage>
</organism>